<feature type="compositionally biased region" description="Low complexity" evidence="1">
    <location>
        <begin position="57"/>
        <end position="66"/>
    </location>
</feature>
<feature type="non-terminal residue" evidence="2">
    <location>
        <position position="745"/>
    </location>
</feature>
<comment type="caution">
    <text evidence="2">The sequence shown here is derived from an EMBL/GenBank/DDBJ whole genome shotgun (WGS) entry which is preliminary data.</text>
</comment>
<name>A0ABQ5RQ23_9CHLO</name>
<dbReference type="Proteomes" id="UP001165090">
    <property type="component" value="Unassembled WGS sequence"/>
</dbReference>
<protein>
    <submittedName>
        <fullName evidence="2">Uncharacterized protein</fullName>
    </submittedName>
</protein>
<accession>A0ABQ5RQ23</accession>
<sequence>VILPQLSAVISEAEYRRLLAALSSNFGESAQSDPRVSELHQILQRITRPLPPPPASPKQAAGALPSSGPPAVPGVAKAAGGGDGVSDVGGGGGGGPLCSPVLDFTRSLRSVLAALGDSCTIQATVAMGAARLTLLAAAADGSSALAPLTAVILRDFWLGYYGTARGGMFISATLPTLDIEDLRPGVSPEQRKVLSTATAAAAAAASNGDGGDDGDASAGVAGVATRRLPSPSLLALEYRSVAATVVGSCISGGGGREAAALPGVQALKLRLQRPTLVLDFELLLQIVNFVAPSPVLKGSGPRPYETRDIFLPLHTTYYATGKDLWLSPEVRLLADAPAGGAAPPATGFLHVYDGGGGRLVLPPGLSPAESLPLIVVGSNRALRLRNVRIVNCASLPSCLSLGPGAQLQAREEDGVKFVLADPEVDRQYGAVLAAAAEAAAAAAPLSAASAATPAPTVGPLPPIFEMSFDALGASLHVIEAPIVGGGGGGGLMDEIGGEGQQARSGYGAGLESALGRGPSTTALPLARSPWQGSGGCGAPASAVPAEAAMPPHSPDAMAAVLVDAMAQRLRRRLVLQLDASARITSRGERQDAEASLRNWTMRTVTLFPAATATAASVTSATRTTAVPTATGSSLMLSKAESGVSLSGGVAKVGETPVPGAAAAPMATAAAAAGPSTTITTTLLEPADMGLRYSLSPTLQDLNLQLDSLTLRLSPAAIHLLLQLQDMVLLPLMAPPPDKPLTRCDR</sequence>
<feature type="region of interest" description="Disordered" evidence="1">
    <location>
        <begin position="47"/>
        <end position="79"/>
    </location>
</feature>
<reference evidence="2 3" key="1">
    <citation type="journal article" date="2023" name="IScience">
        <title>Expanded male sex-determining region conserved during the evolution of homothallism in the green alga Volvox.</title>
        <authorList>
            <person name="Yamamoto K."/>
            <person name="Matsuzaki R."/>
            <person name="Mahakham W."/>
            <person name="Heman W."/>
            <person name="Sekimoto H."/>
            <person name="Kawachi M."/>
            <person name="Minakuchi Y."/>
            <person name="Toyoda A."/>
            <person name="Nozaki H."/>
        </authorList>
    </citation>
    <scope>NUCLEOTIDE SEQUENCE [LARGE SCALE GENOMIC DNA]</scope>
    <source>
        <strain evidence="2 3">NIES-4468</strain>
    </source>
</reference>
<evidence type="ECO:0000313" key="2">
    <source>
        <dbReference type="EMBL" id="GLI59137.1"/>
    </source>
</evidence>
<dbReference type="EMBL" id="BSDZ01000003">
    <property type="protein sequence ID" value="GLI59137.1"/>
    <property type="molecule type" value="Genomic_DNA"/>
</dbReference>
<keyword evidence="3" id="KW-1185">Reference proteome</keyword>
<gene>
    <name evidence="2" type="ORF">VaNZ11_000962</name>
</gene>
<feature type="non-terminal residue" evidence="2">
    <location>
        <position position="1"/>
    </location>
</feature>
<organism evidence="2 3">
    <name type="scientific">Volvox africanus</name>
    <dbReference type="NCBI Taxonomy" id="51714"/>
    <lineage>
        <taxon>Eukaryota</taxon>
        <taxon>Viridiplantae</taxon>
        <taxon>Chlorophyta</taxon>
        <taxon>core chlorophytes</taxon>
        <taxon>Chlorophyceae</taxon>
        <taxon>CS clade</taxon>
        <taxon>Chlamydomonadales</taxon>
        <taxon>Volvocaceae</taxon>
        <taxon>Volvox</taxon>
    </lineage>
</organism>
<evidence type="ECO:0000313" key="3">
    <source>
        <dbReference type="Proteomes" id="UP001165090"/>
    </source>
</evidence>
<evidence type="ECO:0000256" key="1">
    <source>
        <dbReference type="SAM" id="MobiDB-lite"/>
    </source>
</evidence>
<proteinExistence type="predicted"/>